<dbReference type="RefSeq" id="WP_139948186.1">
    <property type="nucleotide sequence ID" value="NZ_CP040899.1"/>
</dbReference>
<reference evidence="5 6" key="1">
    <citation type="submission" date="2019-05" db="EMBL/GenBank/DDBJ databases">
        <title>Georgenia *** sp. nov., and Georgenia *** sp. nov., isolated from the intestinal contents of plateau pika (Ochotona curzoniae) in the Qinghai-Tibet plateau of China.</title>
        <authorList>
            <person name="Tian Z."/>
        </authorList>
    </citation>
    <scope>NUCLEOTIDE SEQUENCE [LARGE SCALE GENOMIC DNA]</scope>
    <source>
        <strain evidence="5 6">Z294</strain>
    </source>
</reference>
<dbReference type="PROSITE" id="PS51186">
    <property type="entry name" value="GNAT"/>
    <property type="match status" value="1"/>
</dbReference>
<keyword evidence="1" id="KW-0808">Transferase</keyword>
<evidence type="ECO:0000259" key="4">
    <source>
        <dbReference type="PROSITE" id="PS51186"/>
    </source>
</evidence>
<protein>
    <submittedName>
        <fullName evidence="5">GNAT family N-acetyltransferase</fullName>
    </submittedName>
</protein>
<dbReference type="PANTHER" id="PTHR43877">
    <property type="entry name" value="AMINOALKYLPHOSPHONATE N-ACETYLTRANSFERASE-RELATED-RELATED"/>
    <property type="match status" value="1"/>
</dbReference>
<dbReference type="SUPFAM" id="SSF55729">
    <property type="entry name" value="Acyl-CoA N-acyltransferases (Nat)"/>
    <property type="match status" value="1"/>
</dbReference>
<dbReference type="InterPro" id="IPR000182">
    <property type="entry name" value="GNAT_dom"/>
</dbReference>
<name>A0ABX5VL21_9MICO</name>
<keyword evidence="2" id="KW-0012">Acyltransferase</keyword>
<gene>
    <name evidence="5" type="ORF">FE251_05400</name>
</gene>
<feature type="domain" description="N-acetyltransferase" evidence="4">
    <location>
        <begin position="3"/>
        <end position="153"/>
    </location>
</feature>
<dbReference type="InterPro" id="IPR016181">
    <property type="entry name" value="Acyl_CoA_acyltransferase"/>
</dbReference>
<evidence type="ECO:0000313" key="5">
    <source>
        <dbReference type="EMBL" id="QDB78870.1"/>
    </source>
</evidence>
<dbReference type="Gene3D" id="3.40.630.30">
    <property type="match status" value="1"/>
</dbReference>
<keyword evidence="6" id="KW-1185">Reference proteome</keyword>
<evidence type="ECO:0000256" key="2">
    <source>
        <dbReference type="ARBA" id="ARBA00023315"/>
    </source>
</evidence>
<feature type="region of interest" description="Disordered" evidence="3">
    <location>
        <begin position="154"/>
        <end position="179"/>
    </location>
</feature>
<dbReference type="CDD" id="cd04301">
    <property type="entry name" value="NAT_SF"/>
    <property type="match status" value="1"/>
</dbReference>
<evidence type="ECO:0000256" key="3">
    <source>
        <dbReference type="SAM" id="MobiDB-lite"/>
    </source>
</evidence>
<proteinExistence type="predicted"/>
<sequence length="179" mass="18890">MSVRTSLVTTRAQLEEAWAVRFAVFVDEQRVPAELEVDDLDEAPTTSHELALDGDAVVGTGRLLLDAPGHVHLGRLAVLREHRGRGVGALLVRALEDLALERHAVGAPGAVEVVLSAQEAAMGFYRALGYAPVSGERYLDAGIWHQDMARTLTAGSPSGRHAERPGSPSAEAGDVGGPT</sequence>
<dbReference type="InterPro" id="IPR050832">
    <property type="entry name" value="Bact_Acetyltransf"/>
</dbReference>
<evidence type="ECO:0000256" key="1">
    <source>
        <dbReference type="ARBA" id="ARBA00022679"/>
    </source>
</evidence>
<organism evidence="5 6">
    <name type="scientific">Georgenia wutianyii</name>
    <dbReference type="NCBI Taxonomy" id="2585135"/>
    <lineage>
        <taxon>Bacteria</taxon>
        <taxon>Bacillati</taxon>
        <taxon>Actinomycetota</taxon>
        <taxon>Actinomycetes</taxon>
        <taxon>Micrococcales</taxon>
        <taxon>Bogoriellaceae</taxon>
        <taxon>Georgenia</taxon>
    </lineage>
</organism>
<dbReference type="Pfam" id="PF00583">
    <property type="entry name" value="Acetyltransf_1"/>
    <property type="match status" value="1"/>
</dbReference>
<dbReference type="Proteomes" id="UP000313948">
    <property type="component" value="Chromosome"/>
</dbReference>
<accession>A0ABX5VL21</accession>
<evidence type="ECO:0000313" key="6">
    <source>
        <dbReference type="Proteomes" id="UP000313948"/>
    </source>
</evidence>
<dbReference type="EMBL" id="CP040899">
    <property type="protein sequence ID" value="QDB78870.1"/>
    <property type="molecule type" value="Genomic_DNA"/>
</dbReference>